<comment type="caution">
    <text evidence="3">The sequence shown here is derived from an EMBL/GenBank/DDBJ whole genome shotgun (WGS) entry which is preliminary data.</text>
</comment>
<organism evidence="3 4">
    <name type="scientific">Actinocorallia libanotica</name>
    <dbReference type="NCBI Taxonomy" id="46162"/>
    <lineage>
        <taxon>Bacteria</taxon>
        <taxon>Bacillati</taxon>
        <taxon>Actinomycetota</taxon>
        <taxon>Actinomycetes</taxon>
        <taxon>Streptosporangiales</taxon>
        <taxon>Thermomonosporaceae</taxon>
        <taxon>Actinocorallia</taxon>
    </lineage>
</organism>
<dbReference type="Pfam" id="PF04149">
    <property type="entry name" value="DUF397"/>
    <property type="match status" value="1"/>
</dbReference>
<reference evidence="4" key="1">
    <citation type="journal article" date="2019" name="Int. J. Syst. Evol. Microbiol.">
        <title>The Global Catalogue of Microorganisms (GCM) 10K type strain sequencing project: providing services to taxonomists for standard genome sequencing and annotation.</title>
        <authorList>
            <consortium name="The Broad Institute Genomics Platform"/>
            <consortium name="The Broad Institute Genome Sequencing Center for Infectious Disease"/>
            <person name="Wu L."/>
            <person name="Ma J."/>
        </authorList>
    </citation>
    <scope>NUCLEOTIDE SEQUENCE [LARGE SCALE GENOMIC DNA]</scope>
    <source>
        <strain evidence="4">JCM 10696</strain>
    </source>
</reference>
<evidence type="ECO:0000313" key="3">
    <source>
        <dbReference type="EMBL" id="GAA0955487.1"/>
    </source>
</evidence>
<accession>A0ABP4BVC4</accession>
<sequence length="65" mass="6950">MPFPTPPTLVWRKSSRSGSDPTSNCVELAAAPHTVAVRDSKHPDGPVLRLAPAGFRCLLRGLRSA</sequence>
<feature type="domain" description="DUF397" evidence="2">
    <location>
        <begin position="9"/>
        <end position="63"/>
    </location>
</feature>
<gene>
    <name evidence="3" type="ORF">GCM10009550_40410</name>
</gene>
<dbReference type="EMBL" id="BAAAHH010000016">
    <property type="protein sequence ID" value="GAA0955487.1"/>
    <property type="molecule type" value="Genomic_DNA"/>
</dbReference>
<dbReference type="InterPro" id="IPR007278">
    <property type="entry name" value="DUF397"/>
</dbReference>
<dbReference type="Proteomes" id="UP001500665">
    <property type="component" value="Unassembled WGS sequence"/>
</dbReference>
<proteinExistence type="predicted"/>
<keyword evidence="4" id="KW-1185">Reference proteome</keyword>
<evidence type="ECO:0000313" key="4">
    <source>
        <dbReference type="Proteomes" id="UP001500665"/>
    </source>
</evidence>
<name>A0ABP4BVC4_9ACTN</name>
<evidence type="ECO:0000259" key="2">
    <source>
        <dbReference type="Pfam" id="PF04149"/>
    </source>
</evidence>
<protein>
    <submittedName>
        <fullName evidence="3">DUF397 domain-containing protein</fullName>
    </submittedName>
</protein>
<feature type="region of interest" description="Disordered" evidence="1">
    <location>
        <begin position="1"/>
        <end position="23"/>
    </location>
</feature>
<evidence type="ECO:0000256" key="1">
    <source>
        <dbReference type="SAM" id="MobiDB-lite"/>
    </source>
</evidence>
<dbReference type="RefSeq" id="WP_344242419.1">
    <property type="nucleotide sequence ID" value="NZ_BAAAHH010000016.1"/>
</dbReference>